<reference evidence="4" key="1">
    <citation type="submission" date="2022-09" db="EMBL/GenBank/DDBJ databases">
        <title>Intensive care unit water sources are persistently colonized with multi-drug resistant bacteria and are the site of extensive horizontal gene transfer of antibiotic resistance genes.</title>
        <authorList>
            <person name="Diorio-Toth L."/>
        </authorList>
    </citation>
    <scope>NUCLEOTIDE SEQUENCE</scope>
    <source>
        <strain evidence="4">GD03659</strain>
    </source>
</reference>
<comment type="caution">
    <text evidence="4">The sequence shown here is derived from an EMBL/GenBank/DDBJ whole genome shotgun (WGS) entry which is preliminary data.</text>
</comment>
<organism evidence="4 5">
    <name type="scientific">Sphingobium yanoikuyae</name>
    <name type="common">Sphingomonas yanoikuyae</name>
    <dbReference type="NCBI Taxonomy" id="13690"/>
    <lineage>
        <taxon>Bacteria</taxon>
        <taxon>Pseudomonadati</taxon>
        <taxon>Pseudomonadota</taxon>
        <taxon>Alphaproteobacteria</taxon>
        <taxon>Sphingomonadales</taxon>
        <taxon>Sphingomonadaceae</taxon>
        <taxon>Sphingobium</taxon>
    </lineage>
</organism>
<evidence type="ECO:0000313" key="4">
    <source>
        <dbReference type="EMBL" id="MDH2130962.1"/>
    </source>
</evidence>
<evidence type="ECO:0000313" key="5">
    <source>
        <dbReference type="Proteomes" id="UP001162318"/>
    </source>
</evidence>
<dbReference type="InterPro" id="IPR036514">
    <property type="entry name" value="SGNH_hydro_sf"/>
</dbReference>
<dbReference type="RefSeq" id="WP_279728079.1">
    <property type="nucleotide sequence ID" value="NZ_JAOCKX010000007.1"/>
</dbReference>
<dbReference type="PANTHER" id="PTHR43695">
    <property type="entry name" value="PUTATIVE (AFU_ORTHOLOGUE AFUA_2G17250)-RELATED"/>
    <property type="match status" value="1"/>
</dbReference>
<dbReference type="PANTHER" id="PTHR43695:SF1">
    <property type="entry name" value="RHAMNOGALACTURONAN ACETYLESTERASE"/>
    <property type="match status" value="1"/>
</dbReference>
<evidence type="ECO:0000259" key="3">
    <source>
        <dbReference type="Pfam" id="PF13472"/>
    </source>
</evidence>
<dbReference type="AlphaFoldDB" id="A0AA43BBK3"/>
<dbReference type="CDD" id="cd01821">
    <property type="entry name" value="Rhamnogalacturan_acetylesterase_like"/>
    <property type="match status" value="1"/>
</dbReference>
<name>A0AA43BBK3_SPHYA</name>
<dbReference type="InterPro" id="IPR013830">
    <property type="entry name" value="SGNH_hydro"/>
</dbReference>
<dbReference type="Gene3D" id="3.40.50.1110">
    <property type="entry name" value="SGNH hydrolase"/>
    <property type="match status" value="1"/>
</dbReference>
<feature type="domain" description="SGNH hydrolase-type esterase" evidence="3">
    <location>
        <begin position="46"/>
        <end position="216"/>
    </location>
</feature>
<accession>A0AA43BBK3</accession>
<dbReference type="GO" id="GO:0016788">
    <property type="term" value="F:hydrolase activity, acting on ester bonds"/>
    <property type="evidence" value="ECO:0007669"/>
    <property type="project" value="UniProtKB-ARBA"/>
</dbReference>
<dbReference type="InterPro" id="IPR037459">
    <property type="entry name" value="RhgT-like"/>
</dbReference>
<dbReference type="SUPFAM" id="SSF52266">
    <property type="entry name" value="SGNH hydrolase"/>
    <property type="match status" value="1"/>
</dbReference>
<dbReference type="Proteomes" id="UP001162318">
    <property type="component" value="Unassembled WGS sequence"/>
</dbReference>
<keyword evidence="2" id="KW-0378">Hydrolase</keyword>
<protein>
    <submittedName>
        <fullName evidence="4">Rhamnogalacturonan acetylesterase</fullName>
    </submittedName>
</protein>
<evidence type="ECO:0000256" key="2">
    <source>
        <dbReference type="ARBA" id="ARBA00022801"/>
    </source>
</evidence>
<dbReference type="EMBL" id="JAOCKX010000007">
    <property type="protein sequence ID" value="MDH2130962.1"/>
    <property type="molecule type" value="Genomic_DNA"/>
</dbReference>
<evidence type="ECO:0000256" key="1">
    <source>
        <dbReference type="ARBA" id="ARBA00008668"/>
    </source>
</evidence>
<dbReference type="Pfam" id="PF13472">
    <property type="entry name" value="Lipase_GDSL_2"/>
    <property type="match status" value="1"/>
</dbReference>
<gene>
    <name evidence="4" type="ORF">N5J77_07480</name>
</gene>
<comment type="similarity">
    <text evidence="1">Belongs to the 'GDSL' lipolytic enzyme family.</text>
</comment>
<proteinExistence type="inferred from homology"/>
<sequence>MAAIALFGAGASAARTVEKDRGNPIIPGDTPRARAAPLTMRKIILVGDSTVAPVSGWGGAFCAYHVAAHVACVNLARGGRSSRSYREEGSWDAALAEMAVPGYAATYVLIQFGHNDQNHGMKVWTDIDTEYPENLRQFVREARSRGAIPVLVTPMVRRLFKDGTLDNILAAWAGKMLAVANEMQVPVVDLNHASATLVSALGPNGASSLAQLHPGEKLLTPPITTEEAGPRYHFELRDDPTHLGDSGARKIAVIVAHNLAIAVPELSRVIAP</sequence>